<dbReference type="Proteomes" id="UP001321861">
    <property type="component" value="Chromosome"/>
</dbReference>
<name>A0AAU9D250_9LACO</name>
<proteinExistence type="predicted"/>
<keyword evidence="2" id="KW-1185">Reference proteome</keyword>
<protein>
    <submittedName>
        <fullName evidence="1">Uncharacterized protein</fullName>
    </submittedName>
</protein>
<dbReference type="KEGG" id="xap:XA3_02300"/>
<evidence type="ECO:0000313" key="2">
    <source>
        <dbReference type="Proteomes" id="UP001321861"/>
    </source>
</evidence>
<evidence type="ECO:0000313" key="1">
    <source>
        <dbReference type="EMBL" id="BDR57789.1"/>
    </source>
</evidence>
<accession>A0AAU9D250</accession>
<dbReference type="AlphaFoldDB" id="A0AAU9D250"/>
<organism evidence="1 2">
    <name type="scientific">Xylocopilactobacillus apicola</name>
    <dbReference type="NCBI Taxonomy" id="2932184"/>
    <lineage>
        <taxon>Bacteria</taxon>
        <taxon>Bacillati</taxon>
        <taxon>Bacillota</taxon>
        <taxon>Bacilli</taxon>
        <taxon>Lactobacillales</taxon>
        <taxon>Lactobacillaceae</taxon>
        <taxon>Xylocopilactobacillus</taxon>
    </lineage>
</organism>
<gene>
    <name evidence="1" type="ORF">XA3_02300</name>
</gene>
<sequence length="65" mass="7393">MTNDILPAENEVIEYKEFFNNKVKKEICAFLNGTEIAKIFLALMMKAEKLSKISALKIATKSKKL</sequence>
<dbReference type="EMBL" id="AP026802">
    <property type="protein sequence ID" value="BDR57789.1"/>
    <property type="molecule type" value="Genomic_DNA"/>
</dbReference>
<dbReference type="RefSeq" id="WP_317635730.1">
    <property type="nucleotide sequence ID" value="NZ_AP026802.1"/>
</dbReference>
<reference evidence="1 2" key="1">
    <citation type="journal article" date="2023" name="Microbiol. Spectr.">
        <title>Symbiosis of Carpenter Bees with Uncharacterized Lactic Acid Bacteria Showing NAD Auxotrophy.</title>
        <authorList>
            <person name="Kawasaki S."/>
            <person name="Ozawa K."/>
            <person name="Mori T."/>
            <person name="Yamamoto A."/>
            <person name="Ito M."/>
            <person name="Ohkuma M."/>
            <person name="Sakamoto M."/>
            <person name="Matsutani M."/>
        </authorList>
    </citation>
    <scope>NUCLEOTIDE SEQUENCE [LARGE SCALE GENOMIC DNA]</scope>
    <source>
        <strain evidence="1 2">XA3</strain>
    </source>
</reference>